<dbReference type="Proteomes" id="UP000430519">
    <property type="component" value="Unassembled WGS sequence"/>
</dbReference>
<protein>
    <recommendedName>
        <fullName evidence="1">HNH nuclease domain-containing protein</fullName>
    </recommendedName>
</protein>
<dbReference type="Pfam" id="PF13392">
    <property type="entry name" value="HNH_3"/>
    <property type="match status" value="1"/>
</dbReference>
<dbReference type="AlphaFoldDB" id="A0A6I4YSP2"/>
<sequence>MTAVVVFPTPPLSLAMAILYIVHRVLNAGFQVYPYPFFQVFRLSGDLMSYPQIYNRETKRMEYLHRVVAAQQLGRPLEPGEVVHHLNGDKRDARPENLLVLQADEHIWVEWLLRRWRQGQPFLLQDVIPENLKPCFPA</sequence>
<reference evidence="2 3" key="1">
    <citation type="submission" date="2019-11" db="EMBL/GenBank/DDBJ databases">
        <title>Genome sequence of Deinococcus xianganensis Y35, AI-2 producing algicidal bacterium, isolated from lake water.</title>
        <authorList>
            <person name="Li Y."/>
        </authorList>
    </citation>
    <scope>NUCLEOTIDE SEQUENCE [LARGE SCALE GENOMIC DNA]</scope>
    <source>
        <strain evidence="2 3">Y35</strain>
    </source>
</reference>
<evidence type="ECO:0000313" key="3">
    <source>
        <dbReference type="Proteomes" id="UP000430519"/>
    </source>
</evidence>
<dbReference type="InterPro" id="IPR044925">
    <property type="entry name" value="His-Me_finger_sf"/>
</dbReference>
<evidence type="ECO:0000313" key="2">
    <source>
        <dbReference type="EMBL" id="MXV21997.1"/>
    </source>
</evidence>
<accession>A0A6I4YSP2</accession>
<gene>
    <name evidence="2" type="ORF">GLX28_20465</name>
</gene>
<name>A0A6I4YSP2_9DEIO</name>
<dbReference type="Gene3D" id="3.90.75.20">
    <property type="match status" value="1"/>
</dbReference>
<organism evidence="2 3">
    <name type="scientific">Deinococcus xianganensis</name>
    <dbReference type="NCBI Taxonomy" id="1507289"/>
    <lineage>
        <taxon>Bacteria</taxon>
        <taxon>Thermotogati</taxon>
        <taxon>Deinococcota</taxon>
        <taxon>Deinococci</taxon>
        <taxon>Deinococcales</taxon>
        <taxon>Deinococcaceae</taxon>
        <taxon>Deinococcus</taxon>
    </lineage>
</organism>
<proteinExistence type="predicted"/>
<dbReference type="InterPro" id="IPR003615">
    <property type="entry name" value="HNH_nuc"/>
</dbReference>
<dbReference type="SUPFAM" id="SSF54060">
    <property type="entry name" value="His-Me finger endonucleases"/>
    <property type="match status" value="1"/>
</dbReference>
<evidence type="ECO:0000259" key="1">
    <source>
        <dbReference type="Pfam" id="PF13392"/>
    </source>
</evidence>
<comment type="caution">
    <text evidence="2">The sequence shown here is derived from an EMBL/GenBank/DDBJ whole genome shotgun (WGS) entry which is preliminary data.</text>
</comment>
<feature type="domain" description="HNH nuclease" evidence="1">
    <location>
        <begin position="63"/>
        <end position="106"/>
    </location>
</feature>
<dbReference type="EMBL" id="WVHK01000165">
    <property type="protein sequence ID" value="MXV21997.1"/>
    <property type="molecule type" value="Genomic_DNA"/>
</dbReference>
<keyword evidence="3" id="KW-1185">Reference proteome</keyword>